<feature type="region of interest" description="Disordered" evidence="3">
    <location>
        <begin position="1092"/>
        <end position="1111"/>
    </location>
</feature>
<protein>
    <recommendedName>
        <fullName evidence="4">Calpain catalytic domain-containing protein</fullName>
    </recommendedName>
</protein>
<proteinExistence type="predicted"/>
<dbReference type="GO" id="GO:0004198">
    <property type="term" value="F:calcium-dependent cysteine-type endopeptidase activity"/>
    <property type="evidence" value="ECO:0007669"/>
    <property type="project" value="InterPro"/>
</dbReference>
<feature type="coiled-coil region" evidence="2">
    <location>
        <begin position="1259"/>
        <end position="1314"/>
    </location>
</feature>
<comment type="caution">
    <text evidence="1">Lacks conserved residue(s) required for the propagation of feature annotation.</text>
</comment>
<feature type="region of interest" description="Disordered" evidence="3">
    <location>
        <begin position="1410"/>
        <end position="1443"/>
    </location>
</feature>
<feature type="region of interest" description="Disordered" evidence="3">
    <location>
        <begin position="1214"/>
        <end position="1235"/>
    </location>
</feature>
<feature type="domain" description="Calpain catalytic" evidence="4">
    <location>
        <begin position="204"/>
        <end position="304"/>
    </location>
</feature>
<feature type="compositionally biased region" description="Basic and acidic residues" evidence="3">
    <location>
        <begin position="1142"/>
        <end position="1152"/>
    </location>
</feature>
<feature type="region of interest" description="Disordered" evidence="3">
    <location>
        <begin position="411"/>
        <end position="498"/>
    </location>
</feature>
<evidence type="ECO:0000313" key="5">
    <source>
        <dbReference type="EMBL" id="CAE4584789.1"/>
    </source>
</evidence>
<dbReference type="PROSITE" id="PS50203">
    <property type="entry name" value="CALPAIN_CAT"/>
    <property type="match status" value="1"/>
</dbReference>
<feature type="compositionally biased region" description="Basic and acidic residues" evidence="3">
    <location>
        <begin position="1166"/>
        <end position="1186"/>
    </location>
</feature>
<feature type="region of interest" description="Disordered" evidence="3">
    <location>
        <begin position="106"/>
        <end position="155"/>
    </location>
</feature>
<keyword evidence="2" id="KW-0175">Coiled coil</keyword>
<feature type="region of interest" description="Disordered" evidence="3">
    <location>
        <begin position="1123"/>
        <end position="1186"/>
    </location>
</feature>
<feature type="compositionally biased region" description="Polar residues" evidence="3">
    <location>
        <begin position="449"/>
        <end position="464"/>
    </location>
</feature>
<feature type="compositionally biased region" description="Basic and acidic residues" evidence="3">
    <location>
        <begin position="133"/>
        <end position="147"/>
    </location>
</feature>
<name>A0A7S4QIJ9_9DINO</name>
<feature type="region of interest" description="Disordered" evidence="3">
    <location>
        <begin position="1"/>
        <end position="40"/>
    </location>
</feature>
<dbReference type="GO" id="GO:0006508">
    <property type="term" value="P:proteolysis"/>
    <property type="evidence" value="ECO:0007669"/>
    <property type="project" value="InterPro"/>
</dbReference>
<organism evidence="5">
    <name type="scientific">Alexandrium monilatum</name>
    <dbReference type="NCBI Taxonomy" id="311494"/>
    <lineage>
        <taxon>Eukaryota</taxon>
        <taxon>Sar</taxon>
        <taxon>Alveolata</taxon>
        <taxon>Dinophyceae</taxon>
        <taxon>Gonyaulacales</taxon>
        <taxon>Pyrocystaceae</taxon>
        <taxon>Alexandrium</taxon>
    </lineage>
</organism>
<dbReference type="InterPro" id="IPR001300">
    <property type="entry name" value="Peptidase_C2_calpain_cat"/>
</dbReference>
<dbReference type="SUPFAM" id="SSF54001">
    <property type="entry name" value="Cysteine proteinases"/>
    <property type="match status" value="1"/>
</dbReference>
<dbReference type="PANTHER" id="PTHR46298:SF1">
    <property type="entry name" value="ANDROGLOBIN"/>
    <property type="match status" value="1"/>
</dbReference>
<dbReference type="PANTHER" id="PTHR46298">
    <property type="entry name" value="ANDROGLOBIN"/>
    <property type="match status" value="1"/>
</dbReference>
<feature type="region of interest" description="Disordered" evidence="3">
    <location>
        <begin position="893"/>
        <end position="916"/>
    </location>
</feature>
<dbReference type="EMBL" id="HBNR01030837">
    <property type="protein sequence ID" value="CAE4584789.1"/>
    <property type="molecule type" value="Transcribed_RNA"/>
</dbReference>
<gene>
    <name evidence="5" type="ORF">AMON00008_LOCUS21044</name>
</gene>
<feature type="compositionally biased region" description="Basic and acidic residues" evidence="3">
    <location>
        <begin position="1"/>
        <end position="12"/>
    </location>
</feature>
<accession>A0A7S4QIJ9</accession>
<feature type="compositionally biased region" description="Basic and acidic residues" evidence="3">
    <location>
        <begin position="465"/>
        <end position="480"/>
    </location>
</feature>
<feature type="compositionally biased region" description="Acidic residues" evidence="3">
    <location>
        <begin position="428"/>
        <end position="446"/>
    </location>
</feature>
<sequence>MAPKKAKEKDPGKPAGNDFQSLYKRREPLPPEETPDVSEAETAWKAGRNAFTLPLPEWDSEAVNTTEWKPGETEALYMNDTFSAAALPESFSKFVAAWRRASAVNDASAEEEAAPTAQPIPDTEAPPPPAPDPKAKAKPEPKADPKAKAKAKAGGKVVEEPVPTVRTTAVQFAECSYSGEVVVVSTAEYRSRELHLSHDDSAPELTQAVATQFAIIAEHRRLIPRGYYLWELIYPQGEDGVPLYNPHGKYIVRLFVQGRWRQVLLDDVMPVGNSNVGSTFAAVLPCSALHNVIWPQILSKALLRAYQMDVTSRLPAITALTGWLPFVLPMTWESLSRSVNTRPFVCLRSLSQVDAEVSGPGGGMPKLVGQGSEAMCEFLVCELDEEPRQVRMKAATWRPVNGATRKIVLNAESEAEDEEEEAQKFEGEELDESDHPEMDDDDDDEDRGTQQSPSVGDQTALQSARSKEEGAGGTNEEGHGTDGGNTEIFDEPPAKTWVNPWPETLPPQMMMKSILVEYHRVLIGGYWVPYSVLEACSNFVTYMPPGTILKAVHDTTWADFRKQPYVPQGLVVLKLRLFPETETRRKNSGAETGEQQHSRGPPWHRAVFLYEPLRLNSVLCESEELANSPSSTAPSCLLQCVDEWQITQSPHGPPPLSIYFSVAGDQEGGASKSAMQSVVLPPGEHWYLVQDSAVHAGSAFSVYVDGTLLSLGQSSIEFIDAGKALADAGAFVSSLEQTQYPPHKGYAIWAKAELTLREDVAAVASRLQLISHVNDPALWPHLQLIFLRLAESKNEESDSSRCAGWSVTQLSRTPLLQLMTLPLHEAVTPACNTAGCGGESTFGDSERSDHGMPASEKGARVKYILMLEARAPFAVKAGSFKLQLLLPPRSGGWQLKPEQVPSAEGEEDQEPAPIDPFSLRSLQTDCVLRWNGETAPNHKSLVLCERLTVPVGAGDVTAMLRVAVSQLPKAFLHATLVAQLPPKEELRPRNENGEAPEPLVLGAPIDPRDYSGRNNWLSCCRTVVEASGSEVVVFPHVILCEGSTYLLYVNLNPYKGPDKLEGGEWLLEIFGSGEVEAGADTMEQDLEELVRKSWEEPPSDPPKPPRAERAAASRRKWLIEHGLLEPEPVDEEAEVEAPPPPEKNKKGKEAKGKGAPASPEEPVEDPAAKAARETKEYEEALQRAEQRTHANVRIAEFVRLHTKVDPVLDMEDPYVIAPDEPEGGHAEAEDEQRLDDEETAALSAARRALGMLGLQEVRKAELESSAARWEKVFEETEAAKEKNKALLEELARWREEHADKKMQFLEEREALRAKLELRMGRQAALKDIFRDSADTEALQKALEEAEEAGVGVWDGELVESVGMKVRFLEAVASLKVATEKPAEELLPDPTSREAFAKSLAEAKELCQKLRERKAPLPTDLGEDELFDKADELAKEPPEEPPDA</sequence>
<reference evidence="5" key="1">
    <citation type="submission" date="2021-01" db="EMBL/GenBank/DDBJ databases">
        <authorList>
            <person name="Corre E."/>
            <person name="Pelletier E."/>
            <person name="Niang G."/>
            <person name="Scheremetjew M."/>
            <person name="Finn R."/>
            <person name="Kale V."/>
            <person name="Holt S."/>
            <person name="Cochrane G."/>
            <person name="Meng A."/>
            <person name="Brown T."/>
            <person name="Cohen L."/>
        </authorList>
    </citation>
    <scope>NUCLEOTIDE SEQUENCE</scope>
    <source>
        <strain evidence="5">CCMP3105</strain>
    </source>
</reference>
<evidence type="ECO:0000256" key="3">
    <source>
        <dbReference type="SAM" id="MobiDB-lite"/>
    </source>
</evidence>
<evidence type="ECO:0000256" key="1">
    <source>
        <dbReference type="PROSITE-ProRule" id="PRU00239"/>
    </source>
</evidence>
<dbReference type="InterPro" id="IPR038765">
    <property type="entry name" value="Papain-like_cys_pep_sf"/>
</dbReference>
<dbReference type="InterPro" id="IPR053033">
    <property type="entry name" value="Androglobin-like"/>
</dbReference>
<feature type="compositionally biased region" description="Basic and acidic residues" evidence="3">
    <location>
        <begin position="1426"/>
        <end position="1437"/>
    </location>
</feature>
<evidence type="ECO:0000256" key="2">
    <source>
        <dbReference type="SAM" id="Coils"/>
    </source>
</evidence>
<evidence type="ECO:0000259" key="4">
    <source>
        <dbReference type="PROSITE" id="PS50203"/>
    </source>
</evidence>